<evidence type="ECO:0000256" key="7">
    <source>
        <dbReference type="ARBA" id="ARBA00023136"/>
    </source>
</evidence>
<evidence type="ECO:0000256" key="8">
    <source>
        <dbReference type="ARBA" id="ARBA00049119"/>
    </source>
</evidence>
<dbReference type="Gene3D" id="1.20.1250.20">
    <property type="entry name" value="MFS general substrate transporter like domains"/>
    <property type="match status" value="1"/>
</dbReference>
<feature type="transmembrane region" description="Helical" evidence="10">
    <location>
        <begin position="337"/>
        <end position="361"/>
    </location>
</feature>
<dbReference type="Proteomes" id="UP000245768">
    <property type="component" value="Unassembled WGS sequence"/>
</dbReference>
<accession>A0A316YDI2</accession>
<dbReference type="GO" id="GO:1904679">
    <property type="term" value="P:myo-inositol import across plasma membrane"/>
    <property type="evidence" value="ECO:0007669"/>
    <property type="project" value="UniProtKB-ARBA"/>
</dbReference>
<evidence type="ECO:0000256" key="10">
    <source>
        <dbReference type="SAM" id="Phobius"/>
    </source>
</evidence>
<evidence type="ECO:0000256" key="5">
    <source>
        <dbReference type="ARBA" id="ARBA00022692"/>
    </source>
</evidence>
<dbReference type="AlphaFoldDB" id="A0A316YDI2"/>
<feature type="transmembrane region" description="Helical" evidence="10">
    <location>
        <begin position="480"/>
        <end position="501"/>
    </location>
</feature>
<evidence type="ECO:0000256" key="4">
    <source>
        <dbReference type="ARBA" id="ARBA00022475"/>
    </source>
</evidence>
<keyword evidence="5 10" id="KW-0812">Transmembrane</keyword>
<dbReference type="InterPro" id="IPR036259">
    <property type="entry name" value="MFS_trans_sf"/>
</dbReference>
<dbReference type="PRINTS" id="PR00171">
    <property type="entry name" value="SUGRTRNSPORT"/>
</dbReference>
<feature type="transmembrane region" description="Helical" evidence="10">
    <location>
        <begin position="56"/>
        <end position="73"/>
    </location>
</feature>
<feature type="transmembrane region" description="Helical" evidence="10">
    <location>
        <begin position="296"/>
        <end position="317"/>
    </location>
</feature>
<dbReference type="EMBL" id="KZ819640">
    <property type="protein sequence ID" value="PWN87289.1"/>
    <property type="molecule type" value="Genomic_DNA"/>
</dbReference>
<evidence type="ECO:0000256" key="2">
    <source>
        <dbReference type="ARBA" id="ARBA00010992"/>
    </source>
</evidence>
<dbReference type="SUPFAM" id="SSF103473">
    <property type="entry name" value="MFS general substrate transporter"/>
    <property type="match status" value="1"/>
</dbReference>
<evidence type="ECO:0000256" key="9">
    <source>
        <dbReference type="RuleBase" id="RU003346"/>
    </source>
</evidence>
<dbReference type="PROSITE" id="PS00216">
    <property type="entry name" value="SUGAR_TRANSPORT_1"/>
    <property type="match status" value="1"/>
</dbReference>
<dbReference type="GO" id="GO:0005365">
    <property type="term" value="F:myo-inositol transmembrane transporter activity"/>
    <property type="evidence" value="ECO:0007669"/>
    <property type="project" value="UniProtKB-ARBA"/>
</dbReference>
<dbReference type="RefSeq" id="XP_025374487.1">
    <property type="nucleotide sequence ID" value="XM_025524512.1"/>
</dbReference>
<dbReference type="InterPro" id="IPR003663">
    <property type="entry name" value="Sugar/inositol_transpt"/>
</dbReference>
<feature type="transmembrane region" description="Helical" evidence="10">
    <location>
        <begin position="449"/>
        <end position="474"/>
    </location>
</feature>
<dbReference type="GO" id="GO:0005886">
    <property type="term" value="C:plasma membrane"/>
    <property type="evidence" value="ECO:0007669"/>
    <property type="project" value="UniProtKB-SubCell"/>
</dbReference>
<evidence type="ECO:0000256" key="1">
    <source>
        <dbReference type="ARBA" id="ARBA00004651"/>
    </source>
</evidence>
<feature type="transmembrane region" description="Helical" evidence="10">
    <location>
        <begin position="156"/>
        <end position="174"/>
    </location>
</feature>
<keyword evidence="13" id="KW-1185">Reference proteome</keyword>
<keyword evidence="4" id="KW-1003">Cell membrane</keyword>
<reference evidence="12 13" key="1">
    <citation type="journal article" date="2018" name="Mol. Biol. Evol.">
        <title>Broad Genomic Sampling Reveals a Smut Pathogenic Ancestry of the Fungal Clade Ustilaginomycotina.</title>
        <authorList>
            <person name="Kijpornyongpan T."/>
            <person name="Mondo S.J."/>
            <person name="Barry K."/>
            <person name="Sandor L."/>
            <person name="Lee J."/>
            <person name="Lipzen A."/>
            <person name="Pangilinan J."/>
            <person name="LaButti K."/>
            <person name="Hainaut M."/>
            <person name="Henrissat B."/>
            <person name="Grigoriev I.V."/>
            <person name="Spatafora J.W."/>
            <person name="Aime M.C."/>
        </authorList>
    </citation>
    <scope>NUCLEOTIDE SEQUENCE [LARGE SCALE GENOMIC DNA]</scope>
    <source>
        <strain evidence="12 13">MCA 4198</strain>
    </source>
</reference>
<feature type="transmembrane region" description="Helical" evidence="10">
    <location>
        <begin position="127"/>
        <end position="150"/>
    </location>
</feature>
<dbReference type="PROSITE" id="PS50850">
    <property type="entry name" value="MFS"/>
    <property type="match status" value="1"/>
</dbReference>
<dbReference type="STRING" id="215250.A0A316YDI2"/>
<name>A0A316YDI2_9BASI</name>
<dbReference type="NCBIfam" id="TIGR00879">
    <property type="entry name" value="SP"/>
    <property type="match status" value="1"/>
</dbReference>
<feature type="transmembrane region" description="Helical" evidence="10">
    <location>
        <begin position="373"/>
        <end position="394"/>
    </location>
</feature>
<sequence length="552" mass="58700">MTSSLDAKDTKVSDQQIQSIGSVDLNVIDMNGHDLNVVGVRDDLIIADGEKDITGFVWYLSAVAGISGFLYGWDTAVVGGALANIGDALGHELNSVEQEWAVASLSAGAIAGTLIGGSLSDKIGRKGVLMIGDVLFLLGGIIICAAYSLAQFIVGRILMGGGAGIAAVICAVYLGEVAPSMHRGRIVAVQSVLITGGQLCAYAVSAGLENVNHGWRILFALSLPFALGQGIAMHWLPETPRFAVLNGNPTDARRTLCRIYPKASEVQVDLKLKAIELATEVSVSLKKKHPSIMGRIYAVCTTPSYLRCVTCAAVVFLGQQLSGWNSFLYYSSTLFGAAGFSNTSAVGILVAGINCLFTVFSMFTMDRIGRRRMFLIGVPIMTIALAIAAVAFHYMTLSTDGQLLDGQDYPTKWVGLMLGMMCFFIVGYAPSLGTIAYTTIELIPLEVRGIGSSIAVAFQWGGNLIISSTFLTILKSIGAAGTYGLFSGFCFLTFVFIYFCYPESAGLTLEETGTLFLDGFGVKKADQIRLVKSNKRDLEGSGSDPSPFVDDK</sequence>
<dbReference type="InterPro" id="IPR005828">
    <property type="entry name" value="MFS_sugar_transport-like"/>
</dbReference>
<organism evidence="12 13">
    <name type="scientific">Acaromyces ingoldii</name>
    <dbReference type="NCBI Taxonomy" id="215250"/>
    <lineage>
        <taxon>Eukaryota</taxon>
        <taxon>Fungi</taxon>
        <taxon>Dikarya</taxon>
        <taxon>Basidiomycota</taxon>
        <taxon>Ustilaginomycotina</taxon>
        <taxon>Exobasidiomycetes</taxon>
        <taxon>Exobasidiales</taxon>
        <taxon>Cryptobasidiaceae</taxon>
        <taxon>Acaromyces</taxon>
    </lineage>
</organism>
<evidence type="ECO:0000313" key="13">
    <source>
        <dbReference type="Proteomes" id="UP000245768"/>
    </source>
</evidence>
<evidence type="ECO:0000256" key="3">
    <source>
        <dbReference type="ARBA" id="ARBA00022448"/>
    </source>
</evidence>
<dbReference type="PANTHER" id="PTHR48020:SF12">
    <property type="entry name" value="PROTON MYO-INOSITOL COTRANSPORTER"/>
    <property type="match status" value="1"/>
</dbReference>
<evidence type="ECO:0000259" key="11">
    <source>
        <dbReference type="PROSITE" id="PS50850"/>
    </source>
</evidence>
<dbReference type="FunCoup" id="A0A316YDI2">
    <property type="interactions" value="123"/>
</dbReference>
<dbReference type="OrthoDB" id="6339427at2759"/>
<evidence type="ECO:0000313" key="12">
    <source>
        <dbReference type="EMBL" id="PWN87289.1"/>
    </source>
</evidence>
<dbReference type="Pfam" id="PF00083">
    <property type="entry name" value="Sugar_tr"/>
    <property type="match status" value="1"/>
</dbReference>
<dbReference type="InParanoid" id="A0A316YDI2"/>
<dbReference type="GeneID" id="37046428"/>
<comment type="catalytic activity">
    <reaction evidence="8">
        <text>myo-inositol(out) + H(+)(out) = myo-inositol(in) + H(+)(in)</text>
        <dbReference type="Rhea" id="RHEA:60364"/>
        <dbReference type="ChEBI" id="CHEBI:15378"/>
        <dbReference type="ChEBI" id="CHEBI:17268"/>
    </reaction>
</comment>
<dbReference type="InterPro" id="IPR005829">
    <property type="entry name" value="Sugar_transporter_CS"/>
</dbReference>
<feature type="domain" description="Major facilitator superfamily (MFS) profile" evidence="11">
    <location>
        <begin position="60"/>
        <end position="505"/>
    </location>
</feature>
<dbReference type="InterPro" id="IPR020846">
    <property type="entry name" value="MFS_dom"/>
</dbReference>
<feature type="transmembrane region" description="Helical" evidence="10">
    <location>
        <begin position="100"/>
        <end position="120"/>
    </location>
</feature>
<feature type="transmembrane region" description="Helical" evidence="10">
    <location>
        <begin position="414"/>
        <end position="437"/>
    </location>
</feature>
<evidence type="ECO:0000256" key="6">
    <source>
        <dbReference type="ARBA" id="ARBA00022989"/>
    </source>
</evidence>
<gene>
    <name evidence="12" type="ORF">FA10DRAFT_296907</name>
</gene>
<dbReference type="PANTHER" id="PTHR48020">
    <property type="entry name" value="PROTON MYO-INOSITOL COTRANSPORTER"/>
    <property type="match status" value="1"/>
</dbReference>
<comment type="subcellular location">
    <subcellularLocation>
        <location evidence="1">Cell membrane</location>
        <topology evidence="1">Multi-pass membrane protein</topology>
    </subcellularLocation>
</comment>
<proteinExistence type="inferred from homology"/>
<keyword evidence="3 9" id="KW-0813">Transport</keyword>
<keyword evidence="6 10" id="KW-1133">Transmembrane helix</keyword>
<keyword evidence="7 10" id="KW-0472">Membrane</keyword>
<comment type="similarity">
    <text evidence="2 9">Belongs to the major facilitator superfamily. Sugar transporter (TC 2.A.1.1) family.</text>
</comment>
<protein>
    <submittedName>
        <fullName evidence="12">General substrate transporter</fullName>
    </submittedName>
</protein>
<dbReference type="InterPro" id="IPR050814">
    <property type="entry name" value="Myo-inositol_Transporter"/>
</dbReference>
<dbReference type="FunFam" id="1.20.1250.20:FF:000073">
    <property type="entry name" value="MFS myo-inositol transporter, putative"/>
    <property type="match status" value="1"/>
</dbReference>